<dbReference type="CDD" id="cd03018">
    <property type="entry name" value="PRX_AhpE_like"/>
    <property type="match status" value="1"/>
</dbReference>
<evidence type="ECO:0000313" key="13">
    <source>
        <dbReference type="EMBL" id="CAB4816533.1"/>
    </source>
</evidence>
<dbReference type="EMBL" id="CAFABA010000009">
    <property type="protein sequence ID" value="CAB4816533.1"/>
    <property type="molecule type" value="Genomic_DNA"/>
</dbReference>
<dbReference type="SUPFAM" id="SSF52833">
    <property type="entry name" value="Thioredoxin-like"/>
    <property type="match status" value="1"/>
</dbReference>
<evidence type="ECO:0000259" key="11">
    <source>
        <dbReference type="PROSITE" id="PS51352"/>
    </source>
</evidence>
<dbReference type="InterPro" id="IPR036249">
    <property type="entry name" value="Thioredoxin-like_sf"/>
</dbReference>
<dbReference type="PANTHER" id="PTHR42801">
    <property type="entry name" value="THIOREDOXIN-DEPENDENT PEROXIDE REDUCTASE"/>
    <property type="match status" value="1"/>
</dbReference>
<dbReference type="AlphaFoldDB" id="A0A6J6SQI8"/>
<dbReference type="EMBL" id="CAFBOS010000218">
    <property type="protein sequence ID" value="CAB5019129.1"/>
    <property type="molecule type" value="Genomic_DNA"/>
</dbReference>
<dbReference type="GO" id="GO:0045454">
    <property type="term" value="P:cell redox homeostasis"/>
    <property type="evidence" value="ECO:0007669"/>
    <property type="project" value="TreeGrafter"/>
</dbReference>
<dbReference type="InterPro" id="IPR013766">
    <property type="entry name" value="Thioredoxin_domain"/>
</dbReference>
<dbReference type="InterPro" id="IPR024706">
    <property type="entry name" value="Peroxiredoxin_AhpC-typ"/>
</dbReference>
<comment type="catalytic activity">
    <reaction evidence="10">
        <text>a hydroperoxide + [thioredoxin]-dithiol = an alcohol + [thioredoxin]-disulfide + H2O</text>
        <dbReference type="Rhea" id="RHEA:62620"/>
        <dbReference type="Rhea" id="RHEA-COMP:10698"/>
        <dbReference type="Rhea" id="RHEA-COMP:10700"/>
        <dbReference type="ChEBI" id="CHEBI:15377"/>
        <dbReference type="ChEBI" id="CHEBI:29950"/>
        <dbReference type="ChEBI" id="CHEBI:30879"/>
        <dbReference type="ChEBI" id="CHEBI:35924"/>
        <dbReference type="ChEBI" id="CHEBI:50058"/>
        <dbReference type="EC" id="1.11.1.24"/>
    </reaction>
</comment>
<dbReference type="EC" id="1.11.1.24" evidence="2"/>
<dbReference type="EMBL" id="CAEZYR010000024">
    <property type="protein sequence ID" value="CAB4736938.1"/>
    <property type="molecule type" value="Genomic_DNA"/>
</dbReference>
<evidence type="ECO:0000256" key="2">
    <source>
        <dbReference type="ARBA" id="ARBA00013017"/>
    </source>
</evidence>
<sequence length="154" mass="16846">MTAEIGQPAPAFTLKDQAGNDVSLSDFAGKSAVALVFYPFTFSGVCEGELSQLRDDFSDFEAAGVQVLAVSCDSRHAQRVWAEKQGYNFPVLSDFWPHGAVAREYGVFNDTLGCAIRATFFINKSGEIVDEFHTDALSTARETGRYREAFAKVV</sequence>
<comment type="similarity">
    <text evidence="9">Belongs to the peroxiredoxin family. BCP/PrxQ subfamily.</text>
</comment>
<evidence type="ECO:0000256" key="5">
    <source>
        <dbReference type="ARBA" id="ARBA00023002"/>
    </source>
</evidence>
<feature type="domain" description="Thioredoxin" evidence="11">
    <location>
        <begin position="3"/>
        <end position="154"/>
    </location>
</feature>
<keyword evidence="6" id="KW-1015">Disulfide bond</keyword>
<dbReference type="GO" id="GO:0008379">
    <property type="term" value="F:thioredoxin peroxidase activity"/>
    <property type="evidence" value="ECO:0007669"/>
    <property type="project" value="TreeGrafter"/>
</dbReference>
<keyword evidence="4" id="KW-0049">Antioxidant</keyword>
<evidence type="ECO:0000313" key="12">
    <source>
        <dbReference type="EMBL" id="CAB4736938.1"/>
    </source>
</evidence>
<dbReference type="InterPro" id="IPR000866">
    <property type="entry name" value="AhpC/TSA"/>
</dbReference>
<dbReference type="PANTHER" id="PTHR42801:SF20">
    <property type="entry name" value="ALKYL HYDROPEROXIDE REDUCTASE E"/>
    <property type="match status" value="1"/>
</dbReference>
<dbReference type="PIRSF" id="PIRSF000239">
    <property type="entry name" value="AHPC"/>
    <property type="match status" value="1"/>
</dbReference>
<evidence type="ECO:0000256" key="10">
    <source>
        <dbReference type="ARBA" id="ARBA00049091"/>
    </source>
</evidence>
<evidence type="ECO:0000256" key="9">
    <source>
        <dbReference type="ARBA" id="ARBA00038489"/>
    </source>
</evidence>
<keyword evidence="3" id="KW-0575">Peroxidase</keyword>
<dbReference type="Gene3D" id="3.40.30.10">
    <property type="entry name" value="Glutaredoxin"/>
    <property type="match status" value="1"/>
</dbReference>
<dbReference type="Pfam" id="PF00578">
    <property type="entry name" value="AhpC-TSA"/>
    <property type="match status" value="1"/>
</dbReference>
<comment type="subunit">
    <text evidence="1">Monomer.</text>
</comment>
<dbReference type="FunFam" id="3.40.30.10:FF:000118">
    <property type="entry name" value="Peroxiredoxin AhpE"/>
    <property type="match status" value="1"/>
</dbReference>
<evidence type="ECO:0000256" key="1">
    <source>
        <dbReference type="ARBA" id="ARBA00011245"/>
    </source>
</evidence>
<dbReference type="GO" id="GO:0005737">
    <property type="term" value="C:cytoplasm"/>
    <property type="evidence" value="ECO:0007669"/>
    <property type="project" value="TreeGrafter"/>
</dbReference>
<keyword evidence="5" id="KW-0560">Oxidoreductase</keyword>
<evidence type="ECO:0000256" key="3">
    <source>
        <dbReference type="ARBA" id="ARBA00022559"/>
    </source>
</evidence>
<organism evidence="12">
    <name type="scientific">freshwater metagenome</name>
    <dbReference type="NCBI Taxonomy" id="449393"/>
    <lineage>
        <taxon>unclassified sequences</taxon>
        <taxon>metagenomes</taxon>
        <taxon>ecological metagenomes</taxon>
    </lineage>
</organism>
<gene>
    <name evidence="12" type="ORF">UFOPK2754_00890</name>
    <name evidence="13" type="ORF">UFOPK3139_00396</name>
    <name evidence="14" type="ORF">UFOPK3543_02596</name>
    <name evidence="15" type="ORF">UFOPK3967_02653</name>
</gene>
<proteinExistence type="inferred from homology"/>
<dbReference type="EMBL" id="CAFBMH010000135">
    <property type="protein sequence ID" value="CAB4929938.1"/>
    <property type="molecule type" value="Genomic_DNA"/>
</dbReference>
<accession>A0A6J6SQI8</accession>
<dbReference type="InterPro" id="IPR050924">
    <property type="entry name" value="Peroxiredoxin_BCP/PrxQ"/>
</dbReference>
<keyword evidence="7" id="KW-0676">Redox-active center</keyword>
<evidence type="ECO:0000313" key="15">
    <source>
        <dbReference type="EMBL" id="CAB5019129.1"/>
    </source>
</evidence>
<evidence type="ECO:0000313" key="14">
    <source>
        <dbReference type="EMBL" id="CAB4929938.1"/>
    </source>
</evidence>
<evidence type="ECO:0000256" key="6">
    <source>
        <dbReference type="ARBA" id="ARBA00023157"/>
    </source>
</evidence>
<name>A0A6J6SQI8_9ZZZZ</name>
<evidence type="ECO:0000256" key="4">
    <source>
        <dbReference type="ARBA" id="ARBA00022862"/>
    </source>
</evidence>
<protein>
    <recommendedName>
        <fullName evidence="2">thioredoxin-dependent peroxiredoxin</fullName>
        <ecNumber evidence="2">1.11.1.24</ecNumber>
    </recommendedName>
    <alternativeName>
        <fullName evidence="8">Thioredoxin peroxidase</fullName>
    </alternativeName>
</protein>
<evidence type="ECO:0000256" key="7">
    <source>
        <dbReference type="ARBA" id="ARBA00023284"/>
    </source>
</evidence>
<reference evidence="12" key="1">
    <citation type="submission" date="2020-05" db="EMBL/GenBank/DDBJ databases">
        <authorList>
            <person name="Chiriac C."/>
            <person name="Salcher M."/>
            <person name="Ghai R."/>
            <person name="Kavagutti S V."/>
        </authorList>
    </citation>
    <scope>NUCLEOTIDE SEQUENCE</scope>
</reference>
<dbReference type="PROSITE" id="PS51352">
    <property type="entry name" value="THIOREDOXIN_2"/>
    <property type="match status" value="1"/>
</dbReference>
<dbReference type="GO" id="GO:0034599">
    <property type="term" value="P:cellular response to oxidative stress"/>
    <property type="evidence" value="ECO:0007669"/>
    <property type="project" value="TreeGrafter"/>
</dbReference>
<evidence type="ECO:0000256" key="8">
    <source>
        <dbReference type="ARBA" id="ARBA00032824"/>
    </source>
</evidence>